<reference evidence="2" key="1">
    <citation type="submission" date="2020-10" db="EMBL/GenBank/DDBJ databases">
        <authorList>
            <person name="Kikuchi T."/>
        </authorList>
    </citation>
    <scope>NUCLEOTIDE SEQUENCE</scope>
    <source>
        <strain evidence="2">NKZ352</strain>
    </source>
</reference>
<keyword evidence="1" id="KW-0472">Membrane</keyword>
<organism evidence="2 3">
    <name type="scientific">Caenorhabditis auriculariae</name>
    <dbReference type="NCBI Taxonomy" id="2777116"/>
    <lineage>
        <taxon>Eukaryota</taxon>
        <taxon>Metazoa</taxon>
        <taxon>Ecdysozoa</taxon>
        <taxon>Nematoda</taxon>
        <taxon>Chromadorea</taxon>
        <taxon>Rhabditida</taxon>
        <taxon>Rhabditina</taxon>
        <taxon>Rhabditomorpha</taxon>
        <taxon>Rhabditoidea</taxon>
        <taxon>Rhabditidae</taxon>
        <taxon>Peloderinae</taxon>
        <taxon>Caenorhabditis</taxon>
    </lineage>
</organism>
<evidence type="ECO:0000256" key="1">
    <source>
        <dbReference type="SAM" id="Phobius"/>
    </source>
</evidence>
<dbReference type="Proteomes" id="UP000835052">
    <property type="component" value="Unassembled WGS sequence"/>
</dbReference>
<dbReference type="OrthoDB" id="5803350at2759"/>
<feature type="transmembrane region" description="Helical" evidence="1">
    <location>
        <begin position="103"/>
        <end position="122"/>
    </location>
</feature>
<evidence type="ECO:0000313" key="2">
    <source>
        <dbReference type="EMBL" id="CAD6191579.1"/>
    </source>
</evidence>
<dbReference type="EMBL" id="CAJGYM010000022">
    <property type="protein sequence ID" value="CAD6191579.1"/>
    <property type="molecule type" value="Genomic_DNA"/>
</dbReference>
<keyword evidence="1" id="KW-1133">Transmembrane helix</keyword>
<keyword evidence="1" id="KW-0812">Transmembrane</keyword>
<proteinExistence type="predicted"/>
<comment type="caution">
    <text evidence="2">The sequence shown here is derived from an EMBL/GenBank/DDBJ whole genome shotgun (WGS) entry which is preliminary data.</text>
</comment>
<keyword evidence="3" id="KW-1185">Reference proteome</keyword>
<evidence type="ECO:0000313" key="3">
    <source>
        <dbReference type="Proteomes" id="UP000835052"/>
    </source>
</evidence>
<protein>
    <submittedName>
        <fullName evidence="2">Uncharacterized protein</fullName>
    </submittedName>
</protein>
<accession>A0A8S1H779</accession>
<sequence length="124" mass="13706">MISSSSTISIVIITVCLVSLSRCRVFTEECVARADFNSCARFNSCCDSLCGEAPTMRSTCTLDGAKINALYTVCMCTKSPSTADQLPHESEESERKRSKMSRLDIIATIVFFFIVDMLVLSFTF</sequence>
<gene>
    <name evidence="2" type="ORF">CAUJ_LOCUS7498</name>
</gene>
<dbReference type="AlphaFoldDB" id="A0A8S1H779"/>
<name>A0A8S1H779_9PELO</name>